<feature type="domain" description="Ion transport" evidence="6">
    <location>
        <begin position="16"/>
        <end position="227"/>
    </location>
</feature>
<proteinExistence type="predicted"/>
<keyword evidence="3 5" id="KW-1133">Transmembrane helix</keyword>
<feature type="transmembrane region" description="Helical" evidence="5">
    <location>
        <begin position="46"/>
        <end position="66"/>
    </location>
</feature>
<feature type="transmembrane region" description="Helical" evidence="5">
    <location>
        <begin position="193"/>
        <end position="218"/>
    </location>
</feature>
<dbReference type="Gene3D" id="1.10.287.70">
    <property type="match status" value="1"/>
</dbReference>
<dbReference type="PANTHER" id="PTHR10037:SF62">
    <property type="entry name" value="SODIUM CHANNEL PROTEIN 60E"/>
    <property type="match status" value="1"/>
</dbReference>
<evidence type="ECO:0000256" key="1">
    <source>
        <dbReference type="ARBA" id="ARBA00004141"/>
    </source>
</evidence>
<dbReference type="AlphaFoldDB" id="A0A4R2PIB6"/>
<keyword evidence="7" id="KW-0406">Ion transport</keyword>
<keyword evidence="2 5" id="KW-0812">Transmembrane</keyword>
<evidence type="ECO:0000313" key="7">
    <source>
        <dbReference type="EMBL" id="TCP35190.1"/>
    </source>
</evidence>
<dbReference type="OrthoDB" id="5297065at2"/>
<dbReference type="GO" id="GO:0001518">
    <property type="term" value="C:voltage-gated sodium channel complex"/>
    <property type="evidence" value="ECO:0007669"/>
    <property type="project" value="TreeGrafter"/>
</dbReference>
<feature type="transmembrane region" description="Helical" evidence="5">
    <location>
        <begin position="122"/>
        <end position="147"/>
    </location>
</feature>
<dbReference type="SUPFAM" id="SSF81324">
    <property type="entry name" value="Voltage-gated potassium channels"/>
    <property type="match status" value="1"/>
</dbReference>
<feature type="transmembrane region" description="Helical" evidence="5">
    <location>
        <begin position="15"/>
        <end position="34"/>
    </location>
</feature>
<dbReference type="InParanoid" id="A0A4R2PIB6"/>
<evidence type="ECO:0000256" key="3">
    <source>
        <dbReference type="ARBA" id="ARBA00022989"/>
    </source>
</evidence>
<comment type="caution">
    <text evidence="7">The sequence shown here is derived from an EMBL/GenBank/DDBJ whole genome shotgun (WGS) entry which is preliminary data.</text>
</comment>
<evidence type="ECO:0000313" key="8">
    <source>
        <dbReference type="Proteomes" id="UP000295399"/>
    </source>
</evidence>
<dbReference type="InterPro" id="IPR027359">
    <property type="entry name" value="Volt_channel_dom_sf"/>
</dbReference>
<dbReference type="EMBL" id="SLXO01000004">
    <property type="protein sequence ID" value="TCP35190.1"/>
    <property type="molecule type" value="Genomic_DNA"/>
</dbReference>
<dbReference type="Gene3D" id="1.20.120.350">
    <property type="entry name" value="Voltage-gated potassium channels. Chain C"/>
    <property type="match status" value="1"/>
</dbReference>
<gene>
    <name evidence="7" type="ORF">EV659_10440</name>
</gene>
<accession>A0A4R2PIB6</accession>
<dbReference type="GO" id="GO:0005248">
    <property type="term" value="F:voltage-gated sodium channel activity"/>
    <property type="evidence" value="ECO:0007669"/>
    <property type="project" value="TreeGrafter"/>
</dbReference>
<dbReference type="RefSeq" id="WP_132708098.1">
    <property type="nucleotide sequence ID" value="NZ_JACIGF010000004.1"/>
</dbReference>
<feature type="transmembrane region" description="Helical" evidence="5">
    <location>
        <begin position="159"/>
        <end position="181"/>
    </location>
</feature>
<feature type="transmembrane region" description="Helical" evidence="5">
    <location>
        <begin position="78"/>
        <end position="101"/>
    </location>
</feature>
<dbReference type="PANTHER" id="PTHR10037">
    <property type="entry name" value="VOLTAGE-GATED CATION CHANNEL CALCIUM AND SODIUM"/>
    <property type="match status" value="1"/>
</dbReference>
<keyword evidence="7" id="KW-0407">Ion channel</keyword>
<keyword evidence="8" id="KW-1185">Reference proteome</keyword>
<evidence type="ECO:0000256" key="2">
    <source>
        <dbReference type="ARBA" id="ARBA00022692"/>
    </source>
</evidence>
<evidence type="ECO:0000256" key="5">
    <source>
        <dbReference type="SAM" id="Phobius"/>
    </source>
</evidence>
<keyword evidence="7" id="KW-0813">Transport</keyword>
<reference evidence="7 8" key="1">
    <citation type="submission" date="2019-03" db="EMBL/GenBank/DDBJ databases">
        <title>Genomic Encyclopedia of Type Strains, Phase IV (KMG-IV): sequencing the most valuable type-strain genomes for metagenomic binning, comparative biology and taxonomic classification.</title>
        <authorList>
            <person name="Goeker M."/>
        </authorList>
    </citation>
    <scope>NUCLEOTIDE SEQUENCE [LARGE SCALE GENOMIC DNA]</scope>
    <source>
        <strain evidence="7 8">DSM 2132</strain>
    </source>
</reference>
<comment type="subcellular location">
    <subcellularLocation>
        <location evidence="1">Membrane</location>
        <topology evidence="1">Multi-pass membrane protein</topology>
    </subcellularLocation>
</comment>
<evidence type="ECO:0000259" key="6">
    <source>
        <dbReference type="Pfam" id="PF00520"/>
    </source>
</evidence>
<name>A0A4R2PIB6_RHOSA</name>
<organism evidence="7 8">
    <name type="scientific">Rhodothalassium salexigens DSM 2132</name>
    <dbReference type="NCBI Taxonomy" id="1188247"/>
    <lineage>
        <taxon>Bacteria</taxon>
        <taxon>Pseudomonadati</taxon>
        <taxon>Pseudomonadota</taxon>
        <taxon>Alphaproteobacteria</taxon>
        <taxon>Rhodothalassiales</taxon>
        <taxon>Rhodothalassiaceae</taxon>
        <taxon>Rhodothalassium</taxon>
    </lineage>
</organism>
<dbReference type="Proteomes" id="UP000295399">
    <property type="component" value="Unassembled WGS sequence"/>
</dbReference>
<sequence>MRETVERWVYHPTTVRIITGLILINAIVLGLETWDRAMAVAGPAMMAVNRLVLAVFVVEIAAKIYARRHDFFRNGWNLFDFVVVAIGLLPAAGALEVLRALRVLRVLRLMSVVPQMRRVVDALLAAIPGISTVAALLLLIFYVGAVITTNLFGDQFPDWFGSIGASLYTLFQIMTLESWSAGIVRPVMAVYPYAWAFFVPFILVTSFAVLNLFVAIVVDSMAAVHKAEQERAVAAMAETAEAISAAEEARLLARLDTMAQDLTDLRADMARHLHQATAEGGPKAGS</sequence>
<dbReference type="InterPro" id="IPR005821">
    <property type="entry name" value="Ion_trans_dom"/>
</dbReference>
<dbReference type="Pfam" id="PF00520">
    <property type="entry name" value="Ion_trans"/>
    <property type="match status" value="1"/>
</dbReference>
<dbReference type="InterPro" id="IPR043203">
    <property type="entry name" value="VGCC_Ca_Na"/>
</dbReference>
<keyword evidence="4 5" id="KW-0472">Membrane</keyword>
<protein>
    <submittedName>
        <fullName evidence="7">Voltage-gated sodium channel</fullName>
    </submittedName>
</protein>
<evidence type="ECO:0000256" key="4">
    <source>
        <dbReference type="ARBA" id="ARBA00023136"/>
    </source>
</evidence>